<evidence type="ECO:0000313" key="2">
    <source>
        <dbReference type="Proteomes" id="UP000277294"/>
    </source>
</evidence>
<dbReference type="RefSeq" id="WP_160142367.1">
    <property type="nucleotide sequence ID" value="NZ_UWPJ01000031.1"/>
</dbReference>
<name>A0A3P4B863_9BURK</name>
<gene>
    <name evidence="1" type="ORF">PIGHUM_03969</name>
</gene>
<dbReference type="Pfam" id="PF01042">
    <property type="entry name" value="Ribonuc_L-PSP"/>
    <property type="match status" value="1"/>
</dbReference>
<reference evidence="1 2" key="1">
    <citation type="submission" date="2018-10" db="EMBL/GenBank/DDBJ databases">
        <authorList>
            <person name="Criscuolo A."/>
        </authorList>
    </citation>
    <scope>NUCLEOTIDE SEQUENCE [LARGE SCALE GENOMIC DNA]</scope>
    <source>
        <strain evidence="1">DnA1</strain>
    </source>
</reference>
<keyword evidence="2" id="KW-1185">Reference proteome</keyword>
<dbReference type="InterPro" id="IPR035959">
    <property type="entry name" value="RutC-like_sf"/>
</dbReference>
<dbReference type="SUPFAM" id="SSF55298">
    <property type="entry name" value="YjgF-like"/>
    <property type="match status" value="1"/>
</dbReference>
<dbReference type="CDD" id="cd00448">
    <property type="entry name" value="YjgF_YER057c_UK114_family"/>
    <property type="match status" value="1"/>
</dbReference>
<dbReference type="AlphaFoldDB" id="A0A3P4B863"/>
<dbReference type="OrthoDB" id="9815126at2"/>
<proteinExistence type="predicted"/>
<dbReference type="EMBL" id="UWPJ01000031">
    <property type="protein sequence ID" value="VCU71878.1"/>
    <property type="molecule type" value="Genomic_DNA"/>
</dbReference>
<organism evidence="1 2">
    <name type="scientific">Pigmentiphaga humi</name>
    <dbReference type="NCBI Taxonomy" id="2478468"/>
    <lineage>
        <taxon>Bacteria</taxon>
        <taxon>Pseudomonadati</taxon>
        <taxon>Pseudomonadota</taxon>
        <taxon>Betaproteobacteria</taxon>
        <taxon>Burkholderiales</taxon>
        <taxon>Alcaligenaceae</taxon>
        <taxon>Pigmentiphaga</taxon>
    </lineage>
</organism>
<protein>
    <submittedName>
        <fullName evidence="1">Endoribonuclease L-PSP</fullName>
    </submittedName>
</protein>
<sequence>MRRTSAVLEGMAHGAQPIPNVCRVGSLVTTGNVGGQHPGGELPDTLAAQCRLMFENLAAMLARVGAGLEDVVHVNVGLADRSGREALNDAWLAVFPDGRSCPTRITRVQDLGRGLLVQCDAIACCER</sequence>
<accession>A0A3P4B863</accession>
<dbReference type="Gene3D" id="3.30.1330.40">
    <property type="entry name" value="RutC-like"/>
    <property type="match status" value="1"/>
</dbReference>
<dbReference type="Proteomes" id="UP000277294">
    <property type="component" value="Unassembled WGS sequence"/>
</dbReference>
<dbReference type="InterPro" id="IPR006175">
    <property type="entry name" value="YjgF/YER057c/UK114"/>
</dbReference>
<evidence type="ECO:0000313" key="1">
    <source>
        <dbReference type="EMBL" id="VCU71878.1"/>
    </source>
</evidence>